<sequence>MMRHQACLLAFLATICLATPAAADESGFLKPLNGSWTGTGKVLRKIGDSPINVSCKFSISAPGSSIAMRGNCRGLLIISRAISAQLTTRGNRYFGTYTGPSGATSQLSGSRQGNVINLAVRWARLVNGDRDANMTIRRQGNSQLTLRTIDKDLSSGKSVVTSEINLHRQ</sequence>
<dbReference type="AlphaFoldDB" id="A0A1C3U2K8"/>
<evidence type="ECO:0000256" key="1">
    <source>
        <dbReference type="SAM" id="SignalP"/>
    </source>
</evidence>
<evidence type="ECO:0000313" key="2">
    <source>
        <dbReference type="EMBL" id="SCB09703.1"/>
    </source>
</evidence>
<gene>
    <name evidence="2" type="ORF">GA0061103_1400</name>
</gene>
<reference evidence="3" key="1">
    <citation type="submission" date="2016-08" db="EMBL/GenBank/DDBJ databases">
        <authorList>
            <person name="Varghese N."/>
            <person name="Submissions Spin"/>
        </authorList>
    </citation>
    <scope>NUCLEOTIDE SEQUENCE [LARGE SCALE GENOMIC DNA]</scope>
    <source>
        <strain evidence="3">HAMBI 2975</strain>
    </source>
</reference>
<name>A0A1C3U2K8_9HYPH</name>
<protein>
    <recommendedName>
        <fullName evidence="4">Protease inhibitor Inh</fullName>
    </recommendedName>
</protein>
<keyword evidence="3" id="KW-1185">Reference proteome</keyword>
<dbReference type="EMBL" id="FMAG01000001">
    <property type="protein sequence ID" value="SCB09703.1"/>
    <property type="molecule type" value="Genomic_DNA"/>
</dbReference>
<feature type="chain" id="PRO_5008682656" description="Protease inhibitor Inh" evidence="1">
    <location>
        <begin position="24"/>
        <end position="169"/>
    </location>
</feature>
<accession>A0A1C3U2K8</accession>
<proteinExistence type="predicted"/>
<dbReference type="Proteomes" id="UP000199101">
    <property type="component" value="Unassembled WGS sequence"/>
</dbReference>
<organism evidence="2 3">
    <name type="scientific">Rhizobium multihospitium</name>
    <dbReference type="NCBI Taxonomy" id="410764"/>
    <lineage>
        <taxon>Bacteria</taxon>
        <taxon>Pseudomonadati</taxon>
        <taxon>Pseudomonadota</taxon>
        <taxon>Alphaproteobacteria</taxon>
        <taxon>Hyphomicrobiales</taxon>
        <taxon>Rhizobiaceae</taxon>
        <taxon>Rhizobium/Agrobacterium group</taxon>
        <taxon>Rhizobium</taxon>
    </lineage>
</organism>
<evidence type="ECO:0000313" key="3">
    <source>
        <dbReference type="Proteomes" id="UP000199101"/>
    </source>
</evidence>
<keyword evidence="1" id="KW-0732">Signal</keyword>
<dbReference type="RefSeq" id="WP_425349451.1">
    <property type="nucleotide sequence ID" value="NZ_FMAG01000001.1"/>
</dbReference>
<feature type="signal peptide" evidence="1">
    <location>
        <begin position="1"/>
        <end position="23"/>
    </location>
</feature>
<evidence type="ECO:0008006" key="4">
    <source>
        <dbReference type="Google" id="ProtNLM"/>
    </source>
</evidence>